<dbReference type="EMBL" id="LXQA010211120">
    <property type="protein sequence ID" value="MCI34157.1"/>
    <property type="molecule type" value="Genomic_DNA"/>
</dbReference>
<evidence type="ECO:0000313" key="1">
    <source>
        <dbReference type="EMBL" id="MCI34157.1"/>
    </source>
</evidence>
<keyword evidence="2" id="KW-1185">Reference proteome</keyword>
<name>A0A392RD86_9FABA</name>
<dbReference type="Proteomes" id="UP000265520">
    <property type="component" value="Unassembled WGS sequence"/>
</dbReference>
<evidence type="ECO:0000313" key="2">
    <source>
        <dbReference type="Proteomes" id="UP000265520"/>
    </source>
</evidence>
<protein>
    <submittedName>
        <fullName evidence="1">Uncharacterized protein</fullName>
    </submittedName>
</protein>
<feature type="non-terminal residue" evidence="1">
    <location>
        <position position="1"/>
    </location>
</feature>
<dbReference type="AlphaFoldDB" id="A0A392RD86"/>
<proteinExistence type="predicted"/>
<organism evidence="1 2">
    <name type="scientific">Trifolium medium</name>
    <dbReference type="NCBI Taxonomy" id="97028"/>
    <lineage>
        <taxon>Eukaryota</taxon>
        <taxon>Viridiplantae</taxon>
        <taxon>Streptophyta</taxon>
        <taxon>Embryophyta</taxon>
        <taxon>Tracheophyta</taxon>
        <taxon>Spermatophyta</taxon>
        <taxon>Magnoliopsida</taxon>
        <taxon>eudicotyledons</taxon>
        <taxon>Gunneridae</taxon>
        <taxon>Pentapetalae</taxon>
        <taxon>rosids</taxon>
        <taxon>fabids</taxon>
        <taxon>Fabales</taxon>
        <taxon>Fabaceae</taxon>
        <taxon>Papilionoideae</taxon>
        <taxon>50 kb inversion clade</taxon>
        <taxon>NPAAA clade</taxon>
        <taxon>Hologalegina</taxon>
        <taxon>IRL clade</taxon>
        <taxon>Trifolieae</taxon>
        <taxon>Trifolium</taxon>
    </lineage>
</organism>
<sequence length="45" mass="5161">IDDFCGFLSERYVLEIHLVSDEYSLRLALSLKCSDLSRRELAGAR</sequence>
<reference evidence="1 2" key="1">
    <citation type="journal article" date="2018" name="Front. Plant Sci.">
        <title>Red Clover (Trifolium pratense) and Zigzag Clover (T. medium) - A Picture of Genomic Similarities and Differences.</title>
        <authorList>
            <person name="Dluhosova J."/>
            <person name="Istvanek J."/>
            <person name="Nedelnik J."/>
            <person name="Repkova J."/>
        </authorList>
    </citation>
    <scope>NUCLEOTIDE SEQUENCE [LARGE SCALE GENOMIC DNA]</scope>
    <source>
        <strain evidence="2">cv. 10/8</strain>
        <tissue evidence="1">Leaf</tissue>
    </source>
</reference>
<accession>A0A392RD86</accession>
<comment type="caution">
    <text evidence="1">The sequence shown here is derived from an EMBL/GenBank/DDBJ whole genome shotgun (WGS) entry which is preliminary data.</text>
</comment>